<protein>
    <recommendedName>
        <fullName evidence="8">DNA 3'-5' helicase</fullName>
        <ecNumber evidence="8">5.6.2.4</ecNumber>
    </recommendedName>
</protein>
<dbReference type="KEGG" id="cia:BEN51_06060"/>
<evidence type="ECO:0000256" key="2">
    <source>
        <dbReference type="ARBA" id="ARBA00022801"/>
    </source>
</evidence>
<dbReference type="Pfam" id="PF00929">
    <property type="entry name" value="RNase_T"/>
    <property type="match status" value="1"/>
</dbReference>
<dbReference type="FunFam" id="3.30.420.10:FF:000045">
    <property type="entry name" value="3'-5' exonuclease DinG"/>
    <property type="match status" value="1"/>
</dbReference>
<dbReference type="EMBL" id="CP016786">
    <property type="protein sequence ID" value="ASW43055.1"/>
    <property type="molecule type" value="Genomic_DNA"/>
</dbReference>
<dbReference type="PANTHER" id="PTHR11070:SF2">
    <property type="entry name" value="ATP-DEPENDENT DNA HELICASE SRS2"/>
    <property type="match status" value="1"/>
</dbReference>
<dbReference type="Pfam" id="PF00580">
    <property type="entry name" value="UvrD-helicase"/>
    <property type="match status" value="1"/>
</dbReference>
<dbReference type="InterPro" id="IPR000212">
    <property type="entry name" value="DNA_helicase_UvrD/REP"/>
</dbReference>
<dbReference type="PROSITE" id="PS51198">
    <property type="entry name" value="UVRD_HELICASE_ATP_BIND"/>
    <property type="match status" value="1"/>
</dbReference>
<evidence type="ECO:0000256" key="6">
    <source>
        <dbReference type="ARBA" id="ARBA00023235"/>
    </source>
</evidence>
<evidence type="ECO:0000256" key="9">
    <source>
        <dbReference type="ARBA" id="ARBA00048988"/>
    </source>
</evidence>
<dbReference type="GO" id="GO:0016887">
    <property type="term" value="F:ATP hydrolysis activity"/>
    <property type="evidence" value="ECO:0007669"/>
    <property type="project" value="RHEA"/>
</dbReference>
<dbReference type="InterPro" id="IPR036397">
    <property type="entry name" value="RNaseH_sf"/>
</dbReference>
<dbReference type="GO" id="GO:0043138">
    <property type="term" value="F:3'-5' DNA helicase activity"/>
    <property type="evidence" value="ECO:0007669"/>
    <property type="project" value="UniProtKB-EC"/>
</dbReference>
<accession>A0A343JBZ7</accession>
<evidence type="ECO:0000259" key="12">
    <source>
        <dbReference type="PROSITE" id="PS51217"/>
    </source>
</evidence>
<dbReference type="InterPro" id="IPR014017">
    <property type="entry name" value="DNA_helicase_UvrD-like_C"/>
</dbReference>
<dbReference type="GO" id="GO:0004527">
    <property type="term" value="F:exonuclease activity"/>
    <property type="evidence" value="ECO:0007669"/>
    <property type="project" value="UniProtKB-KW"/>
</dbReference>
<proteinExistence type="predicted"/>
<evidence type="ECO:0000259" key="11">
    <source>
        <dbReference type="PROSITE" id="PS51198"/>
    </source>
</evidence>
<dbReference type="InterPro" id="IPR027417">
    <property type="entry name" value="P-loop_NTPase"/>
</dbReference>
<dbReference type="InterPro" id="IPR014016">
    <property type="entry name" value="UvrD-like_ATP-bd"/>
</dbReference>
<dbReference type="EC" id="5.6.2.4" evidence="8"/>
<dbReference type="PANTHER" id="PTHR11070">
    <property type="entry name" value="UVRD / RECB / PCRA DNA HELICASE FAMILY MEMBER"/>
    <property type="match status" value="1"/>
</dbReference>
<evidence type="ECO:0000256" key="7">
    <source>
        <dbReference type="ARBA" id="ARBA00034617"/>
    </source>
</evidence>
<dbReference type="Proteomes" id="UP000264883">
    <property type="component" value="Chromosome"/>
</dbReference>
<organism evidence="13 14">
    <name type="scientific">Clostridium isatidis</name>
    <dbReference type="NCBI Taxonomy" id="182773"/>
    <lineage>
        <taxon>Bacteria</taxon>
        <taxon>Bacillati</taxon>
        <taxon>Bacillota</taxon>
        <taxon>Clostridia</taxon>
        <taxon>Eubacteriales</taxon>
        <taxon>Clostridiaceae</taxon>
        <taxon>Clostridium</taxon>
    </lineage>
</organism>
<comment type="catalytic activity">
    <reaction evidence="9">
        <text>ATP + H2O = ADP + phosphate + H(+)</text>
        <dbReference type="Rhea" id="RHEA:13065"/>
        <dbReference type="ChEBI" id="CHEBI:15377"/>
        <dbReference type="ChEBI" id="CHEBI:15378"/>
        <dbReference type="ChEBI" id="CHEBI:30616"/>
        <dbReference type="ChEBI" id="CHEBI:43474"/>
        <dbReference type="ChEBI" id="CHEBI:456216"/>
        <dbReference type="EC" id="5.6.2.4"/>
    </reaction>
</comment>
<dbReference type="CDD" id="cd17932">
    <property type="entry name" value="DEXQc_UvrD"/>
    <property type="match status" value="1"/>
</dbReference>
<feature type="binding site" evidence="10">
    <location>
        <begin position="22"/>
        <end position="29"/>
    </location>
    <ligand>
        <name>ATP</name>
        <dbReference type="ChEBI" id="CHEBI:30616"/>
    </ligand>
</feature>
<dbReference type="GO" id="GO:0000725">
    <property type="term" value="P:recombinational repair"/>
    <property type="evidence" value="ECO:0007669"/>
    <property type="project" value="TreeGrafter"/>
</dbReference>
<dbReference type="Gene3D" id="3.40.50.300">
    <property type="entry name" value="P-loop containing nucleotide triphosphate hydrolases"/>
    <property type="match status" value="4"/>
</dbReference>
<dbReference type="CDD" id="cd06127">
    <property type="entry name" value="DEDDh"/>
    <property type="match status" value="1"/>
</dbReference>
<dbReference type="GO" id="GO:0005829">
    <property type="term" value="C:cytosol"/>
    <property type="evidence" value="ECO:0007669"/>
    <property type="project" value="TreeGrafter"/>
</dbReference>
<evidence type="ECO:0000313" key="13">
    <source>
        <dbReference type="EMBL" id="ASW43055.1"/>
    </source>
</evidence>
<keyword evidence="4" id="KW-0540">Nuclease</keyword>
<evidence type="ECO:0000256" key="5">
    <source>
        <dbReference type="ARBA" id="ARBA00022840"/>
    </source>
</evidence>
<dbReference type="Gene3D" id="3.30.420.10">
    <property type="entry name" value="Ribonuclease H-like superfamily/Ribonuclease H"/>
    <property type="match status" value="1"/>
</dbReference>
<evidence type="ECO:0000256" key="10">
    <source>
        <dbReference type="PROSITE-ProRule" id="PRU00560"/>
    </source>
</evidence>
<dbReference type="InterPro" id="IPR006054">
    <property type="entry name" value="DnaQ"/>
</dbReference>
<feature type="domain" description="UvrD-like helicase C-terminal" evidence="12">
    <location>
        <begin position="313"/>
        <end position="791"/>
    </location>
</feature>
<dbReference type="GO" id="GO:0006260">
    <property type="term" value="P:DNA replication"/>
    <property type="evidence" value="ECO:0007669"/>
    <property type="project" value="InterPro"/>
</dbReference>
<feature type="domain" description="UvrD-like helicase ATP-binding" evidence="11">
    <location>
        <begin position="1"/>
        <end position="306"/>
    </location>
</feature>
<keyword evidence="5 10" id="KW-0067">ATP-binding</keyword>
<evidence type="ECO:0000256" key="8">
    <source>
        <dbReference type="ARBA" id="ARBA00034808"/>
    </source>
</evidence>
<comment type="catalytic activity">
    <reaction evidence="7">
        <text>Couples ATP hydrolysis with the unwinding of duplex DNA by translocating in the 3'-5' direction.</text>
        <dbReference type="EC" id="5.6.2.4"/>
    </reaction>
</comment>
<sequence>MNFNKEQEYIISELNHNILLLASAGTGKTNTLSKRISKIIEHNKAKPSEILCITFTNKACKEMKERIEKDIEKNASDITIKTFHGFCFDIIKSYGKDKTDIFNDFMVFDEEDCKEIIKMCNFYDYPVNKLQQFIELVKMESSKLNISINGEIENYKVIIESIFNYKYDKINYICSDRSIINVKMKEDLKAKGAYLLKLYDFLLKDNHGLDFSDLTIKAREIFKDNKIVGDLKNKFKFINIDEVQDTSLLEYEIIEKLFDGNNILLCGDIFQTIYSWRGSEPKKIIEEYKKKYYPKEIIFTKNYRSTRNITNGSLSFLKNAYEDDYNKVYKKEILSQTKEEGEKIRVIRCENIRDEARYVFDEIKRISQKGDISSTAILSRDNKYNIQISNELRNICKYENNNFEFLLIDQFKFFRRQEIKDIIAFLKLIINRYDNVSLRRILKRLPTGIGDRKLEVIESNEYRKIGISLSDFIDNRIIEYGEKYGMLIEEFDKGNIVVFDVESTGVNVTSDEIIQIAAIKINNKGEVIEKFEKFLKNNKSVANSMKVHGFSDEFLENNGEDKRKVLIEFIEFSKDAIIVGHNVQYDLNILKSELSRNDLPQTKYKSYYDTLDIYRRFYPNIKNHKLETLSNIFQTKNKPSHDAMDDILATKDLLIYAIENKIRPLSMERIEKMNKYIKDFNYIFTALNNLFEKAKDKRPYEIVADIINDFNIKTLYSGSKEEWEKGAEKIERLRDFYRLLKEIDDKNKSSRDSLIEVLTITSLSNGEVENMIIKKTNRPRIPIITVHQSKGLEFDNVFIVGLNEYTFPSYMAVKNNSLEEEKRAFYVAITRAKRKLYLLSHKYGLNNRKFTESSFISFIDDMYKERIENN</sequence>
<evidence type="ECO:0000313" key="14">
    <source>
        <dbReference type="Proteomes" id="UP000264883"/>
    </source>
</evidence>
<dbReference type="SMART" id="SM00479">
    <property type="entry name" value="EXOIII"/>
    <property type="match status" value="1"/>
</dbReference>
<dbReference type="GO" id="GO:0033202">
    <property type="term" value="C:DNA helicase complex"/>
    <property type="evidence" value="ECO:0007669"/>
    <property type="project" value="TreeGrafter"/>
</dbReference>
<dbReference type="InterPro" id="IPR013520">
    <property type="entry name" value="Ribonucl_H"/>
</dbReference>
<dbReference type="InterPro" id="IPR012337">
    <property type="entry name" value="RNaseH-like_sf"/>
</dbReference>
<keyword evidence="1 10" id="KW-0547">Nucleotide-binding</keyword>
<keyword evidence="3 10" id="KW-0347">Helicase</keyword>
<keyword evidence="6" id="KW-0413">Isomerase</keyword>
<dbReference type="RefSeq" id="WP_119865194.1">
    <property type="nucleotide sequence ID" value="NZ_CP016786.1"/>
</dbReference>
<dbReference type="PROSITE" id="PS51217">
    <property type="entry name" value="UVRD_HELICASE_CTER"/>
    <property type="match status" value="1"/>
</dbReference>
<name>A0A343JBZ7_9CLOT</name>
<dbReference type="SUPFAM" id="SSF52540">
    <property type="entry name" value="P-loop containing nucleoside triphosphate hydrolases"/>
    <property type="match status" value="1"/>
</dbReference>
<keyword evidence="2 10" id="KW-0378">Hydrolase</keyword>
<evidence type="ECO:0000256" key="4">
    <source>
        <dbReference type="ARBA" id="ARBA00022839"/>
    </source>
</evidence>
<evidence type="ECO:0000256" key="1">
    <source>
        <dbReference type="ARBA" id="ARBA00022741"/>
    </source>
</evidence>
<keyword evidence="14" id="KW-1185">Reference proteome</keyword>
<dbReference type="Pfam" id="PF13361">
    <property type="entry name" value="UvrD_C"/>
    <property type="match status" value="1"/>
</dbReference>
<evidence type="ECO:0000256" key="3">
    <source>
        <dbReference type="ARBA" id="ARBA00022806"/>
    </source>
</evidence>
<dbReference type="GO" id="GO:0003887">
    <property type="term" value="F:DNA-directed DNA polymerase activity"/>
    <property type="evidence" value="ECO:0007669"/>
    <property type="project" value="InterPro"/>
</dbReference>
<gene>
    <name evidence="13" type="ORF">BEN51_06060</name>
</gene>
<reference evidence="13 14" key="1">
    <citation type="submission" date="2016-08" db="EMBL/GenBank/DDBJ databases">
        <title>Complete Genome Sequence Of The Indigo Reducing Clostridium isatidis DSM15098.</title>
        <authorList>
            <person name="Little G.T."/>
            <person name="Minton N.P."/>
        </authorList>
    </citation>
    <scope>NUCLEOTIDE SEQUENCE [LARGE SCALE GENOMIC DNA]</scope>
    <source>
        <strain evidence="13 14">DSM 15098</strain>
    </source>
</reference>
<dbReference type="GO" id="GO:0005524">
    <property type="term" value="F:ATP binding"/>
    <property type="evidence" value="ECO:0007669"/>
    <property type="project" value="UniProtKB-UniRule"/>
</dbReference>
<dbReference type="OrthoDB" id="9810135at2"/>
<dbReference type="NCBIfam" id="TIGR00573">
    <property type="entry name" value="dnaq"/>
    <property type="match status" value="1"/>
</dbReference>
<dbReference type="GO" id="GO:0003677">
    <property type="term" value="F:DNA binding"/>
    <property type="evidence" value="ECO:0007669"/>
    <property type="project" value="InterPro"/>
</dbReference>
<dbReference type="SUPFAM" id="SSF53098">
    <property type="entry name" value="Ribonuclease H-like"/>
    <property type="match status" value="1"/>
</dbReference>
<dbReference type="AlphaFoldDB" id="A0A343JBZ7"/>
<keyword evidence="4" id="KW-0269">Exonuclease</keyword>